<gene>
    <name evidence="1" type="ORF">EVAR_94963_1</name>
</gene>
<name>A0A4C1UV60_EUMVA</name>
<protein>
    <submittedName>
        <fullName evidence="1">Uncharacterized protein</fullName>
    </submittedName>
</protein>
<comment type="caution">
    <text evidence="1">The sequence shown here is derived from an EMBL/GenBank/DDBJ whole genome shotgun (WGS) entry which is preliminary data.</text>
</comment>
<reference evidence="1 2" key="1">
    <citation type="journal article" date="2019" name="Commun. Biol.">
        <title>The bagworm genome reveals a unique fibroin gene that provides high tensile strength.</title>
        <authorList>
            <person name="Kono N."/>
            <person name="Nakamura H."/>
            <person name="Ohtoshi R."/>
            <person name="Tomita M."/>
            <person name="Numata K."/>
            <person name="Arakawa K."/>
        </authorList>
    </citation>
    <scope>NUCLEOTIDE SEQUENCE [LARGE SCALE GENOMIC DNA]</scope>
</reference>
<keyword evidence="2" id="KW-1185">Reference proteome</keyword>
<evidence type="ECO:0000313" key="1">
    <source>
        <dbReference type="EMBL" id="GBP30120.1"/>
    </source>
</evidence>
<proteinExistence type="predicted"/>
<evidence type="ECO:0000313" key="2">
    <source>
        <dbReference type="Proteomes" id="UP000299102"/>
    </source>
</evidence>
<dbReference type="Proteomes" id="UP000299102">
    <property type="component" value="Unassembled WGS sequence"/>
</dbReference>
<accession>A0A4C1UV60</accession>
<dbReference type="EMBL" id="BGZK01000229">
    <property type="protein sequence ID" value="GBP30120.1"/>
    <property type="molecule type" value="Genomic_DNA"/>
</dbReference>
<sequence>MDGHVQETSLTVALTYNRTTVKKVIEIYASSVVPDRLARRVTALRWISRLMRVGNREFEFLVKIDLSRLSYCRGAHCDNLSSISNS</sequence>
<dbReference type="AlphaFoldDB" id="A0A4C1UV60"/>
<organism evidence="1 2">
    <name type="scientific">Eumeta variegata</name>
    <name type="common">Bagworm moth</name>
    <name type="synonym">Eumeta japonica</name>
    <dbReference type="NCBI Taxonomy" id="151549"/>
    <lineage>
        <taxon>Eukaryota</taxon>
        <taxon>Metazoa</taxon>
        <taxon>Ecdysozoa</taxon>
        <taxon>Arthropoda</taxon>
        <taxon>Hexapoda</taxon>
        <taxon>Insecta</taxon>
        <taxon>Pterygota</taxon>
        <taxon>Neoptera</taxon>
        <taxon>Endopterygota</taxon>
        <taxon>Lepidoptera</taxon>
        <taxon>Glossata</taxon>
        <taxon>Ditrysia</taxon>
        <taxon>Tineoidea</taxon>
        <taxon>Psychidae</taxon>
        <taxon>Oiketicinae</taxon>
        <taxon>Eumeta</taxon>
    </lineage>
</organism>